<organism evidence="3 4">
    <name type="scientific">Dyadobacter subterraneus</name>
    <dbReference type="NCBI Taxonomy" id="2773304"/>
    <lineage>
        <taxon>Bacteria</taxon>
        <taxon>Pseudomonadati</taxon>
        <taxon>Bacteroidota</taxon>
        <taxon>Cytophagia</taxon>
        <taxon>Cytophagales</taxon>
        <taxon>Spirosomataceae</taxon>
        <taxon>Dyadobacter</taxon>
    </lineage>
</organism>
<protein>
    <submittedName>
        <fullName evidence="3">Outer membrane beta-barrel protein</fullName>
    </submittedName>
</protein>
<evidence type="ECO:0000256" key="1">
    <source>
        <dbReference type="ARBA" id="ARBA00022729"/>
    </source>
</evidence>
<name>A0ABR9WDC1_9BACT</name>
<dbReference type="EMBL" id="JACYGY010000001">
    <property type="protein sequence ID" value="MBE9463483.1"/>
    <property type="molecule type" value="Genomic_DNA"/>
</dbReference>
<sequence length="219" mass="24232">MKALFSVTIILAGFLLSSPVVMGQSKFAFSITAAPFYGQIKSKNSFVIPSGTGGEPITTEIKSKTTTKGYWVGLNGRYSFSSKWSASTGLWLSESWQNVPQITPAISVYTGRSRSHNLAIPAMVNFQTSERRLSPYFSAGAMWNFSTTSRLNISSLETNFTFKSNDSKVTPMVGAGVIYNFAQHISMIAQPIFQYIIPLSGIHSQTYQLNLNVQLMYRF</sequence>
<keyword evidence="4" id="KW-1185">Reference proteome</keyword>
<dbReference type="Proteomes" id="UP000634134">
    <property type="component" value="Unassembled WGS sequence"/>
</dbReference>
<dbReference type="SUPFAM" id="SSF56925">
    <property type="entry name" value="OMPA-like"/>
    <property type="match status" value="1"/>
</dbReference>
<dbReference type="InterPro" id="IPR027385">
    <property type="entry name" value="Beta-barrel_OMP"/>
</dbReference>
<accession>A0ABR9WDC1</accession>
<keyword evidence="1" id="KW-0732">Signal</keyword>
<proteinExistence type="predicted"/>
<dbReference type="RefSeq" id="WP_194121611.1">
    <property type="nucleotide sequence ID" value="NZ_JACYGY010000001.1"/>
</dbReference>
<comment type="caution">
    <text evidence="3">The sequence shown here is derived from an EMBL/GenBank/DDBJ whole genome shotgun (WGS) entry which is preliminary data.</text>
</comment>
<dbReference type="Pfam" id="PF13505">
    <property type="entry name" value="OMP_b-brl"/>
    <property type="match status" value="1"/>
</dbReference>
<dbReference type="InterPro" id="IPR011250">
    <property type="entry name" value="OMP/PagP_B-barrel"/>
</dbReference>
<dbReference type="Gene3D" id="2.40.160.20">
    <property type="match status" value="1"/>
</dbReference>
<evidence type="ECO:0000259" key="2">
    <source>
        <dbReference type="Pfam" id="PF13505"/>
    </source>
</evidence>
<gene>
    <name evidence="3" type="ORF">IEE83_16470</name>
</gene>
<feature type="domain" description="Outer membrane protein beta-barrel" evidence="2">
    <location>
        <begin position="11"/>
        <end position="219"/>
    </location>
</feature>
<evidence type="ECO:0000313" key="3">
    <source>
        <dbReference type="EMBL" id="MBE9463483.1"/>
    </source>
</evidence>
<reference evidence="4" key="1">
    <citation type="submission" date="2023-07" db="EMBL/GenBank/DDBJ databases">
        <title>Dyadobacter sp. nov 'subterranea' isolated from contaminted grondwater.</title>
        <authorList>
            <person name="Szabo I."/>
            <person name="Al-Omari J."/>
            <person name="Szerdahelyi S.G."/>
            <person name="Rado J."/>
        </authorList>
    </citation>
    <scope>NUCLEOTIDE SEQUENCE [LARGE SCALE GENOMIC DNA]</scope>
    <source>
        <strain evidence="4">UP-52</strain>
    </source>
</reference>
<evidence type="ECO:0000313" key="4">
    <source>
        <dbReference type="Proteomes" id="UP000634134"/>
    </source>
</evidence>